<dbReference type="EMBL" id="CP066744">
    <property type="protein sequence ID" value="QQK08346.1"/>
    <property type="molecule type" value="Genomic_DNA"/>
</dbReference>
<evidence type="ECO:0000313" key="1">
    <source>
        <dbReference type="EMBL" id="QQK08346.1"/>
    </source>
</evidence>
<organism evidence="1 2">
    <name type="scientific">Miniphocaeibacter halophilus</name>
    <dbReference type="NCBI Taxonomy" id="2931922"/>
    <lineage>
        <taxon>Bacteria</taxon>
        <taxon>Bacillati</taxon>
        <taxon>Bacillota</taxon>
        <taxon>Tissierellia</taxon>
        <taxon>Tissierellales</taxon>
        <taxon>Peptoniphilaceae</taxon>
        <taxon>Miniphocaeibacter</taxon>
    </lineage>
</organism>
<protein>
    <submittedName>
        <fullName evidence="1">Phosphatase</fullName>
    </submittedName>
</protein>
<name>A0AC61MS47_9FIRM</name>
<reference evidence="1 2" key="1">
    <citation type="journal article" date="2022" name="Int. J. Syst. Evol. Microbiol.">
        <title>Miniphocaeibacter halophilus sp. nov., an ammonium-tolerant acetate-producing bacterium isolated from a biogas system.</title>
        <authorList>
            <person name="Schnurer A."/>
            <person name="Singh A."/>
            <person name="Bi S."/>
            <person name="Qiao W."/>
            <person name="Westerholm M."/>
        </authorList>
    </citation>
    <scope>NUCLEOTIDE SEQUENCE [LARGE SCALE GENOMIC DNA]</scope>
    <source>
        <strain evidence="1 2">AMB_01</strain>
    </source>
</reference>
<proteinExistence type="predicted"/>
<sequence>MKRLLADIHMHTLASGHAYGTIRDMAAAAKEKGLELIGISEHGPGIPGTVDSFYYSNLEVIPRIIKGVEVIHGCEINVLNNGKLSLEEEYIDLLDYAIAGIHRLCYKDEGREKNTDNVINCMKNHKVRLISHPDDDNTPLDYERLVQGAKEYRVALEVNNSSLGKKEQRLNCYENYKTMLKLCHQYKVPIIVSSDAHDPSWVGKFDLAYELLEKLEVDDDLILNNNVEKLKKFIGLN</sequence>
<gene>
    <name evidence="1" type="ORF">JFY71_02040</name>
</gene>
<evidence type="ECO:0000313" key="2">
    <source>
        <dbReference type="Proteomes" id="UP000595814"/>
    </source>
</evidence>
<dbReference type="Proteomes" id="UP000595814">
    <property type="component" value="Chromosome"/>
</dbReference>
<accession>A0AC61MS47</accession>
<keyword evidence="2" id="KW-1185">Reference proteome</keyword>